<feature type="region of interest" description="Disordered" evidence="6">
    <location>
        <begin position="414"/>
        <end position="476"/>
    </location>
</feature>
<dbReference type="EMBL" id="CM014097">
    <property type="protein sequence ID" value="TKS88665.1"/>
    <property type="molecule type" value="Genomic_DNA"/>
</dbReference>
<feature type="compositionally biased region" description="Basic and acidic residues" evidence="6">
    <location>
        <begin position="516"/>
        <end position="528"/>
    </location>
</feature>
<feature type="region of interest" description="Disordered" evidence="6">
    <location>
        <begin position="190"/>
        <end position="341"/>
    </location>
</feature>
<dbReference type="Proteomes" id="UP000298787">
    <property type="component" value="Chromosome 20"/>
</dbReference>
<evidence type="ECO:0000313" key="9">
    <source>
        <dbReference type="EMBL" id="TKS88665.1"/>
    </source>
</evidence>
<keyword evidence="10" id="KW-1185">Reference proteome</keyword>
<feature type="region of interest" description="Disordered" evidence="6">
    <location>
        <begin position="607"/>
        <end position="681"/>
    </location>
</feature>
<feature type="compositionally biased region" description="Basic and acidic residues" evidence="6">
    <location>
        <begin position="656"/>
        <end position="671"/>
    </location>
</feature>
<dbReference type="SUPFAM" id="SSF49899">
    <property type="entry name" value="Concanavalin A-like lectins/glucanases"/>
    <property type="match status" value="1"/>
</dbReference>
<evidence type="ECO:0000256" key="5">
    <source>
        <dbReference type="ARBA" id="ARBA00022737"/>
    </source>
</evidence>
<sequence>MSPVCMALLSLLITPALGQLDFNRLDGDTVCPPMRSGQDDLPGFDLITQFQLDVIALKGVRKVDGSTSHQVAYRLDREANFQIPTMLNFPRGFPDEYSFMATFRMIKNTVNKVWNVWQVVDEDGNKQAGLRMNGDQQALEYFLMGADGNLQTVTFQGLSVLFNTKWHKVMIGVERDQVTLYVDCQPVDRKPIKGKGPINTEGDTLIGRLDADPDASVVGLPGSTGSPGLPGLPGFPGPAGPPGHRGLTGEPGKDGKDGEKGDAGKDGPQGPPGRMGDDGQRGPIGFPGAIGEKGDRGVEGIRGRQGLEGPKGDIGEVGPQGEQGPAGEKGDVGAAGKDGADGVPGVNGAKVTSDFEQQIFYVAVTYIPVILSMQRCGHTRPRKVASTITVVLGESGTPGAVGVRGIVGIPGLPGKQGVVGPPGEKGETGKQGPVGPAGPPGIQGDKGDKGDTGAKGLKGHTGHKGDQGPMGPMGPKGSQVRTIIIFAFVLNVSVNELLTNRRYFCEQGDPGLTGDDGVKGDQRGEKGQRGATGEVGRPGQTGHEGLAGPQGARGLEGEPGLPGTPGPRGLPGPKVSDDKLRDICSAVVEEQLAEFMKEFLKKPAAIGSPGIPGPAGPPGPPGPAGDAGAAGVPGPMGPKGHPGFFGLPGAPGNKGDAGEKGDKGDRGEDGVGIKGSPGAPGAPGKCLVLSATVKVKHWCGSGCCHRKPGAPGIGIDGKKGERGETGSPGVTGAPGPRGSSGPPGLCDPSTCISRLPPLYMVSGKKSASYKNP</sequence>
<protein>
    <submittedName>
        <fullName evidence="9">Collagen alpha-1(XXI) chain</fullName>
    </submittedName>
</protein>
<dbReference type="InterPro" id="IPR008160">
    <property type="entry name" value="Collagen"/>
</dbReference>
<feature type="compositionally biased region" description="Low complexity" evidence="6">
    <location>
        <begin position="624"/>
        <end position="633"/>
    </location>
</feature>
<feature type="compositionally biased region" description="Pro residues" evidence="6">
    <location>
        <begin position="611"/>
        <end position="623"/>
    </location>
</feature>
<feature type="signal peptide" evidence="7">
    <location>
        <begin position="1"/>
        <end position="18"/>
    </location>
</feature>
<dbReference type="AlphaFoldDB" id="A0A4U5VNF4"/>
<feature type="compositionally biased region" description="Low complexity" evidence="6">
    <location>
        <begin position="734"/>
        <end position="744"/>
    </location>
</feature>
<keyword evidence="3" id="KW-0272">Extracellular matrix</keyword>
<evidence type="ECO:0000256" key="6">
    <source>
        <dbReference type="SAM" id="MobiDB-lite"/>
    </source>
</evidence>
<dbReference type="Gene3D" id="2.60.120.200">
    <property type="match status" value="1"/>
</dbReference>
<dbReference type="GO" id="GO:0005581">
    <property type="term" value="C:collagen trimer"/>
    <property type="evidence" value="ECO:0007669"/>
    <property type="project" value="UniProtKB-KW"/>
</dbReference>
<keyword evidence="2" id="KW-0964">Secreted</keyword>
<dbReference type="InterPro" id="IPR050149">
    <property type="entry name" value="Collagen_superfamily"/>
</dbReference>
<dbReference type="STRING" id="240159.A0A4U5VNF4"/>
<dbReference type="PANTHER" id="PTHR24023">
    <property type="entry name" value="COLLAGEN ALPHA"/>
    <property type="match status" value="1"/>
</dbReference>
<evidence type="ECO:0000256" key="7">
    <source>
        <dbReference type="SAM" id="SignalP"/>
    </source>
</evidence>
<dbReference type="PANTHER" id="PTHR24023:SF1082">
    <property type="entry name" value="COLLAGEN TRIPLE HELIX REPEAT"/>
    <property type="match status" value="1"/>
</dbReference>
<evidence type="ECO:0000259" key="8">
    <source>
        <dbReference type="SMART" id="SM00210"/>
    </source>
</evidence>
<evidence type="ECO:0000256" key="2">
    <source>
        <dbReference type="ARBA" id="ARBA00022525"/>
    </source>
</evidence>
<reference evidence="9 10" key="1">
    <citation type="submission" date="2019-01" db="EMBL/GenBank/DDBJ databases">
        <title>Genome Assembly of Collichthys lucidus.</title>
        <authorList>
            <person name="Cai M."/>
            <person name="Xiao S."/>
        </authorList>
    </citation>
    <scope>NUCLEOTIDE SEQUENCE [LARGE SCALE GENOMIC DNA]</scope>
    <source>
        <strain evidence="9">JT15FE1705JMU</strain>
        <tissue evidence="9">Muscle</tissue>
    </source>
</reference>
<comment type="subcellular location">
    <subcellularLocation>
        <location evidence="1">Secreted</location>
        <location evidence="1">Extracellular space</location>
        <location evidence="1">Extracellular matrix</location>
    </subcellularLocation>
</comment>
<keyword evidence="9" id="KW-0176">Collagen</keyword>
<evidence type="ECO:0000256" key="4">
    <source>
        <dbReference type="ARBA" id="ARBA00022729"/>
    </source>
</evidence>
<keyword evidence="5" id="KW-0677">Repeat</keyword>
<feature type="compositionally biased region" description="Low complexity" evidence="6">
    <location>
        <begin position="332"/>
        <end position="341"/>
    </location>
</feature>
<feature type="chain" id="PRO_5020897106" evidence="7">
    <location>
        <begin position="19"/>
        <end position="772"/>
    </location>
</feature>
<keyword evidence="4 7" id="KW-0732">Signal</keyword>
<dbReference type="Pfam" id="PF01391">
    <property type="entry name" value="Collagen"/>
    <property type="match status" value="5"/>
</dbReference>
<feature type="region of interest" description="Disordered" evidence="6">
    <location>
        <begin position="506"/>
        <end position="577"/>
    </location>
</feature>
<dbReference type="GO" id="GO:0005615">
    <property type="term" value="C:extracellular space"/>
    <property type="evidence" value="ECO:0007669"/>
    <property type="project" value="TreeGrafter"/>
</dbReference>
<dbReference type="InterPro" id="IPR048287">
    <property type="entry name" value="TSPN-like_N"/>
</dbReference>
<feature type="domain" description="Thrombospondin-like N-terminal" evidence="8">
    <location>
        <begin position="37"/>
        <end position="223"/>
    </location>
</feature>
<accession>A0A4U5VNF4</accession>
<dbReference type="SMART" id="SM00210">
    <property type="entry name" value="TSPN"/>
    <property type="match status" value="1"/>
</dbReference>
<organism evidence="9 10">
    <name type="scientific">Collichthys lucidus</name>
    <name type="common">Big head croaker</name>
    <name type="synonym">Sciaena lucida</name>
    <dbReference type="NCBI Taxonomy" id="240159"/>
    <lineage>
        <taxon>Eukaryota</taxon>
        <taxon>Metazoa</taxon>
        <taxon>Chordata</taxon>
        <taxon>Craniata</taxon>
        <taxon>Vertebrata</taxon>
        <taxon>Euteleostomi</taxon>
        <taxon>Actinopterygii</taxon>
        <taxon>Neopterygii</taxon>
        <taxon>Teleostei</taxon>
        <taxon>Neoteleostei</taxon>
        <taxon>Acanthomorphata</taxon>
        <taxon>Eupercaria</taxon>
        <taxon>Sciaenidae</taxon>
        <taxon>Collichthys</taxon>
    </lineage>
</organism>
<dbReference type="Gene3D" id="1.20.5.320">
    <property type="entry name" value="6-Phosphogluconate Dehydrogenase, domain 3"/>
    <property type="match status" value="1"/>
</dbReference>
<evidence type="ECO:0000313" key="10">
    <source>
        <dbReference type="Proteomes" id="UP000298787"/>
    </source>
</evidence>
<dbReference type="GO" id="GO:0031012">
    <property type="term" value="C:extracellular matrix"/>
    <property type="evidence" value="ECO:0007669"/>
    <property type="project" value="TreeGrafter"/>
</dbReference>
<evidence type="ECO:0000256" key="3">
    <source>
        <dbReference type="ARBA" id="ARBA00022530"/>
    </source>
</evidence>
<name>A0A4U5VNF4_COLLU</name>
<evidence type="ECO:0000256" key="1">
    <source>
        <dbReference type="ARBA" id="ARBA00004498"/>
    </source>
</evidence>
<feature type="compositionally biased region" description="Basic and acidic residues" evidence="6">
    <location>
        <begin position="292"/>
        <end position="302"/>
    </location>
</feature>
<feature type="compositionally biased region" description="Low complexity" evidence="6">
    <location>
        <begin position="219"/>
        <end position="229"/>
    </location>
</feature>
<dbReference type="InterPro" id="IPR013320">
    <property type="entry name" value="ConA-like_dom_sf"/>
</dbReference>
<proteinExistence type="predicted"/>
<feature type="compositionally biased region" description="Basic and acidic residues" evidence="6">
    <location>
        <begin position="251"/>
        <end position="265"/>
    </location>
</feature>
<feature type="region of interest" description="Disordered" evidence="6">
    <location>
        <begin position="710"/>
        <end position="748"/>
    </location>
</feature>
<gene>
    <name evidence="9" type="ORF">D9C73_022904</name>
</gene>